<evidence type="ECO:0000313" key="3">
    <source>
        <dbReference type="Proteomes" id="UP001603857"/>
    </source>
</evidence>
<dbReference type="EMBL" id="JBGMDY010000010">
    <property type="protein sequence ID" value="KAL2320803.1"/>
    <property type="molecule type" value="Genomic_DNA"/>
</dbReference>
<accession>A0ABD1LB91</accession>
<feature type="region of interest" description="Disordered" evidence="1">
    <location>
        <begin position="101"/>
        <end position="164"/>
    </location>
</feature>
<evidence type="ECO:0000256" key="1">
    <source>
        <dbReference type="SAM" id="MobiDB-lite"/>
    </source>
</evidence>
<feature type="compositionally biased region" description="Low complexity" evidence="1">
    <location>
        <begin position="216"/>
        <end position="226"/>
    </location>
</feature>
<dbReference type="PANTHER" id="PTHR36373:SF2">
    <property type="entry name" value="TPX2 CENTRAL DOMAIN-CONTAINING PROTEIN"/>
    <property type="match status" value="1"/>
</dbReference>
<sequence length="252" mass="28231">MEPDIDWDNIDSTFAQDDTYENFDAPMWVDLSAFHESLVDDDAWFCTHGCKHPKTAEDFLKPTATRNSKVAILILCVGKLLRFASFSEILPFRDRTRRENSSTVESCNVKSRERSRRPGCSGHFYEDSENRDPNFSAPLPSGRTNKLKKPLMKTNRPSPKEFDGSVECAVKSNRKSQLKSTFSAQNLLGGREILSQISGFCSELKRLARGKKGTSEKVASSSGGVSEEVKESVVHKERVPLVVVNNSREGYS</sequence>
<dbReference type="AlphaFoldDB" id="A0ABD1LB91"/>
<organism evidence="2 3">
    <name type="scientific">Flemingia macrophylla</name>
    <dbReference type="NCBI Taxonomy" id="520843"/>
    <lineage>
        <taxon>Eukaryota</taxon>
        <taxon>Viridiplantae</taxon>
        <taxon>Streptophyta</taxon>
        <taxon>Embryophyta</taxon>
        <taxon>Tracheophyta</taxon>
        <taxon>Spermatophyta</taxon>
        <taxon>Magnoliopsida</taxon>
        <taxon>eudicotyledons</taxon>
        <taxon>Gunneridae</taxon>
        <taxon>Pentapetalae</taxon>
        <taxon>rosids</taxon>
        <taxon>fabids</taxon>
        <taxon>Fabales</taxon>
        <taxon>Fabaceae</taxon>
        <taxon>Papilionoideae</taxon>
        <taxon>50 kb inversion clade</taxon>
        <taxon>NPAAA clade</taxon>
        <taxon>indigoferoid/millettioid clade</taxon>
        <taxon>Phaseoleae</taxon>
        <taxon>Flemingia</taxon>
    </lineage>
</organism>
<evidence type="ECO:0000313" key="2">
    <source>
        <dbReference type="EMBL" id="KAL2320803.1"/>
    </source>
</evidence>
<proteinExistence type="predicted"/>
<dbReference type="PANTHER" id="PTHR36373">
    <property type="entry name" value="EXPRESSED PROTEIN"/>
    <property type="match status" value="1"/>
</dbReference>
<reference evidence="2 3" key="1">
    <citation type="submission" date="2024-08" db="EMBL/GenBank/DDBJ databases">
        <title>Insights into the chromosomal genome structure of Flemingia macrophylla.</title>
        <authorList>
            <person name="Ding Y."/>
            <person name="Zhao Y."/>
            <person name="Bi W."/>
            <person name="Wu M."/>
            <person name="Zhao G."/>
            <person name="Gong Y."/>
            <person name="Li W."/>
            <person name="Zhang P."/>
        </authorList>
    </citation>
    <scope>NUCLEOTIDE SEQUENCE [LARGE SCALE GENOMIC DNA]</scope>
    <source>
        <strain evidence="2">DYQJB</strain>
        <tissue evidence="2">Leaf</tissue>
    </source>
</reference>
<feature type="region of interest" description="Disordered" evidence="1">
    <location>
        <begin position="211"/>
        <end position="234"/>
    </location>
</feature>
<name>A0ABD1LB91_9FABA</name>
<comment type="caution">
    <text evidence="2">The sequence shown here is derived from an EMBL/GenBank/DDBJ whole genome shotgun (WGS) entry which is preliminary data.</text>
</comment>
<dbReference type="Proteomes" id="UP001603857">
    <property type="component" value="Unassembled WGS sequence"/>
</dbReference>
<keyword evidence="3" id="KW-1185">Reference proteome</keyword>
<protein>
    <submittedName>
        <fullName evidence="2">Uncharacterized protein</fullName>
    </submittedName>
</protein>
<gene>
    <name evidence="2" type="ORF">Fmac_029772</name>
</gene>